<dbReference type="InterPro" id="IPR046373">
    <property type="entry name" value="Acyl-CoA_Oxase/DH_mid-dom_sf"/>
</dbReference>
<dbReference type="Pfam" id="PF00441">
    <property type="entry name" value="Acyl-CoA_dh_1"/>
    <property type="match status" value="1"/>
</dbReference>
<evidence type="ECO:0000256" key="4">
    <source>
        <dbReference type="ARBA" id="ARBA00022827"/>
    </source>
</evidence>
<keyword evidence="5" id="KW-0560">Oxidoreductase</keyword>
<evidence type="ECO:0008006" key="9">
    <source>
        <dbReference type="Google" id="ProtNLM"/>
    </source>
</evidence>
<evidence type="ECO:0000256" key="1">
    <source>
        <dbReference type="ARBA" id="ARBA00001974"/>
    </source>
</evidence>
<name>A0A381TL67_9ZZZZ</name>
<sequence length="373" mass="40618">MDLSLTPEQEMLKTAVRHFVQQEYPKETLLQIASLTEPTPDGPWQQLTQTGWMGILIPTDYGGEGGSFTDAGVLFEELGRGPVPGPHISSAVLAALTLLEGGTEGQKKDWLPRIATGEVRMVAAVTEAEYGWLEGDVHLTAEVSIDGHSLNGKKAFVYDGELATHLLCAARSKESNDVGLVIVSADSAGTSTRHLPGFAWNLSEIAFENVLADSAHVLGEKFAGGWDAFERAKAKTIPVLCAYQVGGSQAIYELSVDYSRTRHQFGTPIGRFQRVQDQVINLLNALDAARWTAYESLWKLDIGRDASDSVHLAKVVGSEGYYEACNYAHEVHAGVGSMTEYGLTLHTTASRTLYHYLGDPKFHRRRLADALGL</sequence>
<dbReference type="SUPFAM" id="SSF56645">
    <property type="entry name" value="Acyl-CoA dehydrogenase NM domain-like"/>
    <property type="match status" value="1"/>
</dbReference>
<accession>A0A381TL67</accession>
<dbReference type="Gene3D" id="2.40.110.10">
    <property type="entry name" value="Butyryl-CoA Dehydrogenase, subunit A, domain 2"/>
    <property type="match status" value="1"/>
</dbReference>
<comment type="similarity">
    <text evidence="2">Belongs to the acyl-CoA dehydrogenase family.</text>
</comment>
<evidence type="ECO:0000259" key="7">
    <source>
        <dbReference type="Pfam" id="PF02771"/>
    </source>
</evidence>
<feature type="domain" description="Acyl-CoA dehydrogenase/oxidase N-terminal" evidence="7">
    <location>
        <begin position="6"/>
        <end position="118"/>
    </location>
</feature>
<evidence type="ECO:0000256" key="5">
    <source>
        <dbReference type="ARBA" id="ARBA00023002"/>
    </source>
</evidence>
<organism evidence="8">
    <name type="scientific">marine metagenome</name>
    <dbReference type="NCBI Taxonomy" id="408172"/>
    <lineage>
        <taxon>unclassified sequences</taxon>
        <taxon>metagenomes</taxon>
        <taxon>ecological metagenomes</taxon>
    </lineage>
</organism>
<dbReference type="Gene3D" id="1.20.140.10">
    <property type="entry name" value="Butyryl-CoA Dehydrogenase, subunit A, domain 3"/>
    <property type="match status" value="1"/>
</dbReference>
<dbReference type="InterPro" id="IPR037069">
    <property type="entry name" value="AcylCoA_DH/ox_N_sf"/>
</dbReference>
<evidence type="ECO:0000256" key="3">
    <source>
        <dbReference type="ARBA" id="ARBA00022630"/>
    </source>
</evidence>
<dbReference type="InterPro" id="IPR036250">
    <property type="entry name" value="AcylCo_DH-like_C"/>
</dbReference>
<dbReference type="GO" id="GO:0050660">
    <property type="term" value="F:flavin adenine dinucleotide binding"/>
    <property type="evidence" value="ECO:0007669"/>
    <property type="project" value="InterPro"/>
</dbReference>
<keyword evidence="4" id="KW-0274">FAD</keyword>
<dbReference type="PANTHER" id="PTHR43884">
    <property type="entry name" value="ACYL-COA DEHYDROGENASE"/>
    <property type="match status" value="1"/>
</dbReference>
<dbReference type="InterPro" id="IPR013786">
    <property type="entry name" value="AcylCoA_DH/ox_N"/>
</dbReference>
<proteinExistence type="inferred from homology"/>
<dbReference type="Pfam" id="PF02771">
    <property type="entry name" value="Acyl-CoA_dh_N"/>
    <property type="match status" value="1"/>
</dbReference>
<feature type="domain" description="Acyl-CoA dehydrogenase/oxidase C-terminal" evidence="6">
    <location>
        <begin position="225"/>
        <end position="371"/>
    </location>
</feature>
<gene>
    <name evidence="8" type="ORF">METZ01_LOCUS67607</name>
</gene>
<dbReference type="SUPFAM" id="SSF47203">
    <property type="entry name" value="Acyl-CoA dehydrogenase C-terminal domain-like"/>
    <property type="match status" value="1"/>
</dbReference>
<dbReference type="Gene3D" id="1.10.540.10">
    <property type="entry name" value="Acyl-CoA dehydrogenase/oxidase, N-terminal domain"/>
    <property type="match status" value="1"/>
</dbReference>
<reference evidence="8" key="1">
    <citation type="submission" date="2018-05" db="EMBL/GenBank/DDBJ databases">
        <authorList>
            <person name="Lanie J.A."/>
            <person name="Ng W.-L."/>
            <person name="Kazmierczak K.M."/>
            <person name="Andrzejewski T.M."/>
            <person name="Davidsen T.M."/>
            <person name="Wayne K.J."/>
            <person name="Tettelin H."/>
            <person name="Glass J.I."/>
            <person name="Rusch D."/>
            <person name="Podicherti R."/>
            <person name="Tsui H.-C.T."/>
            <person name="Winkler M.E."/>
        </authorList>
    </citation>
    <scope>NUCLEOTIDE SEQUENCE</scope>
</reference>
<dbReference type="PANTHER" id="PTHR43884:SF20">
    <property type="entry name" value="ACYL-COA DEHYDROGENASE FADE28"/>
    <property type="match status" value="1"/>
</dbReference>
<dbReference type="AlphaFoldDB" id="A0A381TL67"/>
<keyword evidence="3" id="KW-0285">Flavoprotein</keyword>
<dbReference type="InterPro" id="IPR009100">
    <property type="entry name" value="AcylCoA_DH/oxidase_NM_dom_sf"/>
</dbReference>
<protein>
    <recommendedName>
        <fullName evidence="9">Acyl-CoA dehydrogenase</fullName>
    </recommendedName>
</protein>
<dbReference type="InterPro" id="IPR009075">
    <property type="entry name" value="AcylCo_DH/oxidase_C"/>
</dbReference>
<evidence type="ECO:0000259" key="6">
    <source>
        <dbReference type="Pfam" id="PF00441"/>
    </source>
</evidence>
<dbReference type="EMBL" id="UINC01004497">
    <property type="protein sequence ID" value="SVA14753.1"/>
    <property type="molecule type" value="Genomic_DNA"/>
</dbReference>
<evidence type="ECO:0000313" key="8">
    <source>
        <dbReference type="EMBL" id="SVA14753.1"/>
    </source>
</evidence>
<dbReference type="CDD" id="cd00567">
    <property type="entry name" value="ACAD"/>
    <property type="match status" value="1"/>
</dbReference>
<comment type="cofactor">
    <cofactor evidence="1">
        <name>FAD</name>
        <dbReference type="ChEBI" id="CHEBI:57692"/>
    </cofactor>
</comment>
<dbReference type="GO" id="GO:0003995">
    <property type="term" value="F:acyl-CoA dehydrogenase activity"/>
    <property type="evidence" value="ECO:0007669"/>
    <property type="project" value="TreeGrafter"/>
</dbReference>
<evidence type="ECO:0000256" key="2">
    <source>
        <dbReference type="ARBA" id="ARBA00009347"/>
    </source>
</evidence>